<feature type="region of interest" description="Disordered" evidence="1">
    <location>
        <begin position="438"/>
        <end position="485"/>
    </location>
</feature>
<evidence type="ECO:0000256" key="1">
    <source>
        <dbReference type="SAM" id="MobiDB-lite"/>
    </source>
</evidence>
<accession>F8NXI2</accession>
<gene>
    <name evidence="2" type="ORF">SERLADRAFT_438274</name>
</gene>
<dbReference type="AlphaFoldDB" id="F8NXI2"/>
<dbReference type="RefSeq" id="XP_007318673.1">
    <property type="nucleotide sequence ID" value="XM_007318611.1"/>
</dbReference>
<organism>
    <name type="scientific">Serpula lacrymans var. lacrymans (strain S7.9)</name>
    <name type="common">Dry rot fungus</name>
    <dbReference type="NCBI Taxonomy" id="578457"/>
    <lineage>
        <taxon>Eukaryota</taxon>
        <taxon>Fungi</taxon>
        <taxon>Dikarya</taxon>
        <taxon>Basidiomycota</taxon>
        <taxon>Agaricomycotina</taxon>
        <taxon>Agaricomycetes</taxon>
        <taxon>Agaricomycetidae</taxon>
        <taxon>Boletales</taxon>
        <taxon>Coniophorineae</taxon>
        <taxon>Serpulaceae</taxon>
        <taxon>Serpula</taxon>
    </lineage>
</organism>
<dbReference type="GeneID" id="18814991"/>
<protein>
    <submittedName>
        <fullName evidence="2">Uncharacterized protein</fullName>
    </submittedName>
</protein>
<dbReference type="EMBL" id="GL945434">
    <property type="protein sequence ID" value="EGO24654.1"/>
    <property type="molecule type" value="Genomic_DNA"/>
</dbReference>
<dbReference type="KEGG" id="sla:SERLADRAFT_438274"/>
<feature type="region of interest" description="Disordered" evidence="1">
    <location>
        <begin position="498"/>
        <end position="527"/>
    </location>
</feature>
<proteinExistence type="predicted"/>
<sequence length="588" mass="64473">MPHDFSSDYTSHSSLAVHQENFCSEINVEKENIGTFGFFIGCLGSPAWETRIKSKVDKEAWKQQRTSSFLYELHRESKERLSRATAAIHDHSSNANPAAYHRRPLSRSFLEIANTEESSQPRGKNWIASPRSLRILTYPVKAHPVKPEACLVRRRSMPNSGSTERYTVPGDFGETVCIQGLFSGTIAKACSRISSNSILDGNASLRLVGPTIGTEIPSPSLSGSLFSSLTVTRSPCLYELHSKPQCASILPALPTLSNYAVNRSDNSNVVFNSVLTSISHPYAQASPLLSTRLSPKVKPTQKFISSGKISPPHNMDIGILEPVSVEICNNTPVLDDAPATDMANGDTSPAEHQPLSLDFTLTQHRVSLIEGSSPLPAFTWSPTPIAFAVQHPNNNSKHRKTGISSARKASIISASPLRRVVLSDNVSQKSQVAFIDDEDKENRPEIRRGEDTFAGRTGRTIGLYSSGSNKRRRTLPIPPRTSPRVSVAGSLVGAASRKSSTRSIITRHSRARSGAEQTRTPKSVFDATSPSLSEIDIGMLGLDRFTRLQGDREEEYENRASYISKDDTGMGLVSFWDEGGWLQDNEPW</sequence>
<feature type="compositionally biased region" description="Basic and acidic residues" evidence="1">
    <location>
        <begin position="440"/>
        <end position="453"/>
    </location>
</feature>
<name>F8NXI2_SERL9</name>
<dbReference type="OrthoDB" id="2753667at2759"/>
<reference evidence="2" key="1">
    <citation type="submission" date="2011-04" db="EMBL/GenBank/DDBJ databases">
        <title>Evolution of plant cell wall degrading machinery underlies the functional diversity of forest fungi.</title>
        <authorList>
            <consortium name="US DOE Joint Genome Institute (JGI-PGF)"/>
            <person name="Eastwood D.C."/>
            <person name="Floudas D."/>
            <person name="Binder M."/>
            <person name="Majcherczyk A."/>
            <person name="Schneider P."/>
            <person name="Aerts A."/>
            <person name="Asiegbu F.O."/>
            <person name="Baker S.E."/>
            <person name="Barry K."/>
            <person name="Bendiksby M."/>
            <person name="Blumentritt M."/>
            <person name="Coutinho P.M."/>
            <person name="Cullen D."/>
            <person name="Cullen D."/>
            <person name="Gathman A."/>
            <person name="Goodell B."/>
            <person name="Henrissat B."/>
            <person name="Ihrmark K."/>
            <person name="Kauserud H."/>
            <person name="Kohler A."/>
            <person name="LaButti K."/>
            <person name="Lapidus A."/>
            <person name="Lavin J.L."/>
            <person name="Lee Y.-H."/>
            <person name="Lindquist E."/>
            <person name="Lilly W."/>
            <person name="Lucas S."/>
            <person name="Morin E."/>
            <person name="Murat C."/>
            <person name="Oguiza J.A."/>
            <person name="Park J."/>
            <person name="Pisabarro A.G."/>
            <person name="Riley R."/>
            <person name="Rosling A."/>
            <person name="Salamov A."/>
            <person name="Schmidt O."/>
            <person name="Schmutz J."/>
            <person name="Skrede I."/>
            <person name="Stenlid J."/>
            <person name="Wiebenga A."/>
            <person name="Xie X."/>
            <person name="Kues U."/>
            <person name="Hibbett D.S."/>
            <person name="Hoffmeister D."/>
            <person name="Hogberg N."/>
            <person name="Martin F."/>
            <person name="Grigoriev I.V."/>
            <person name="Watkinson S.C."/>
        </authorList>
    </citation>
    <scope>NUCLEOTIDE SEQUENCE</scope>
    <source>
        <strain evidence="2">S7.9</strain>
    </source>
</reference>
<dbReference type="HOGENOM" id="CLU_463930_0_0_1"/>
<dbReference type="Proteomes" id="UP000008064">
    <property type="component" value="Unassembled WGS sequence"/>
</dbReference>
<evidence type="ECO:0000313" key="2">
    <source>
        <dbReference type="EMBL" id="EGO24654.1"/>
    </source>
</evidence>
<feature type="compositionally biased region" description="Polar residues" evidence="1">
    <location>
        <begin position="515"/>
        <end position="527"/>
    </location>
</feature>